<accession>L0DNX4</accession>
<evidence type="ECO:0000313" key="3">
    <source>
        <dbReference type="Proteomes" id="UP000010798"/>
    </source>
</evidence>
<protein>
    <submittedName>
        <fullName evidence="2">Uncharacterized protein</fullName>
    </submittedName>
</protein>
<reference evidence="2 3" key="1">
    <citation type="submission" date="2012-02" db="EMBL/GenBank/DDBJ databases">
        <title>Complete sequence of chromosome of Singulisphaera acidiphila DSM 18658.</title>
        <authorList>
            <consortium name="US DOE Joint Genome Institute (JGI-PGF)"/>
            <person name="Lucas S."/>
            <person name="Copeland A."/>
            <person name="Lapidus A."/>
            <person name="Glavina del Rio T."/>
            <person name="Dalin E."/>
            <person name="Tice H."/>
            <person name="Bruce D."/>
            <person name="Goodwin L."/>
            <person name="Pitluck S."/>
            <person name="Peters L."/>
            <person name="Ovchinnikova G."/>
            <person name="Chertkov O."/>
            <person name="Kyrpides N."/>
            <person name="Mavromatis K."/>
            <person name="Ivanova N."/>
            <person name="Brettin T."/>
            <person name="Detter J.C."/>
            <person name="Han C."/>
            <person name="Larimer F."/>
            <person name="Land M."/>
            <person name="Hauser L."/>
            <person name="Markowitz V."/>
            <person name="Cheng J.-F."/>
            <person name="Hugenholtz P."/>
            <person name="Woyke T."/>
            <person name="Wu D."/>
            <person name="Tindall B."/>
            <person name="Pomrenke H."/>
            <person name="Brambilla E."/>
            <person name="Klenk H.-P."/>
            <person name="Eisen J.A."/>
        </authorList>
    </citation>
    <scope>NUCLEOTIDE SEQUENCE [LARGE SCALE GENOMIC DNA]</scope>
    <source>
        <strain evidence="3">ATCC BAA-1392 / DSM 18658 / VKM B-2454 / MOB10</strain>
    </source>
</reference>
<evidence type="ECO:0000256" key="1">
    <source>
        <dbReference type="SAM" id="MobiDB-lite"/>
    </source>
</evidence>
<feature type="region of interest" description="Disordered" evidence="1">
    <location>
        <begin position="1"/>
        <end position="36"/>
    </location>
</feature>
<dbReference type="AlphaFoldDB" id="L0DNX4"/>
<dbReference type="EMBL" id="CP003364">
    <property type="protein sequence ID" value="AGA30952.1"/>
    <property type="molecule type" value="Genomic_DNA"/>
</dbReference>
<dbReference type="KEGG" id="saci:Sinac_6892"/>
<keyword evidence="3" id="KW-1185">Reference proteome</keyword>
<name>L0DNX4_SINAD</name>
<dbReference type="HOGENOM" id="CLU_2452985_0_0_0"/>
<proteinExistence type="predicted"/>
<dbReference type="Proteomes" id="UP000010798">
    <property type="component" value="Chromosome"/>
</dbReference>
<organism evidence="2 3">
    <name type="scientific">Singulisphaera acidiphila (strain ATCC BAA-1392 / DSM 18658 / VKM B-2454 / MOB10)</name>
    <dbReference type="NCBI Taxonomy" id="886293"/>
    <lineage>
        <taxon>Bacteria</taxon>
        <taxon>Pseudomonadati</taxon>
        <taxon>Planctomycetota</taxon>
        <taxon>Planctomycetia</taxon>
        <taxon>Isosphaerales</taxon>
        <taxon>Isosphaeraceae</taxon>
        <taxon>Singulisphaera</taxon>
    </lineage>
</organism>
<evidence type="ECO:0000313" key="2">
    <source>
        <dbReference type="EMBL" id="AGA30952.1"/>
    </source>
</evidence>
<gene>
    <name evidence="2" type="ordered locus">Sinac_6892</name>
</gene>
<sequence>MRAAASSLPWRMGVGKHGSPECGRARRDDEAPGWTERGGDYSDFPWRFTWADVLKSNEDALRSDPPEYLLQGIVEFGFRSSLKFDGAPV</sequence>